<dbReference type="VEuPathDB" id="FungiDB:HMPREF1544_00439"/>
<organism evidence="1 2">
    <name type="scientific">Mucor circinelloides f. circinelloides (strain 1006PhL)</name>
    <name type="common">Mucormycosis agent</name>
    <name type="synonym">Calyptromyces circinelloides</name>
    <dbReference type="NCBI Taxonomy" id="1220926"/>
    <lineage>
        <taxon>Eukaryota</taxon>
        <taxon>Fungi</taxon>
        <taxon>Fungi incertae sedis</taxon>
        <taxon>Mucoromycota</taxon>
        <taxon>Mucoromycotina</taxon>
        <taxon>Mucoromycetes</taxon>
        <taxon>Mucorales</taxon>
        <taxon>Mucorineae</taxon>
        <taxon>Mucoraceae</taxon>
        <taxon>Mucor</taxon>
    </lineage>
</organism>
<feature type="non-terminal residue" evidence="1">
    <location>
        <position position="143"/>
    </location>
</feature>
<dbReference type="InParanoid" id="S2KJW5"/>
<protein>
    <submittedName>
        <fullName evidence="1">Uncharacterized protein</fullName>
    </submittedName>
</protein>
<dbReference type="AlphaFoldDB" id="S2KJW5"/>
<dbReference type="EMBL" id="KE123898">
    <property type="protein sequence ID" value="EPB92710.1"/>
    <property type="molecule type" value="Genomic_DNA"/>
</dbReference>
<gene>
    <name evidence="1" type="ORF">HMPREF1544_00439</name>
</gene>
<name>S2KJW5_MUCC1</name>
<dbReference type="eggNOG" id="ENOG502RYJ5">
    <property type="taxonomic scope" value="Eukaryota"/>
</dbReference>
<reference evidence="2" key="1">
    <citation type="submission" date="2013-05" db="EMBL/GenBank/DDBJ databases">
        <title>The Genome sequence of Mucor circinelloides f. circinelloides 1006PhL.</title>
        <authorList>
            <consortium name="The Broad Institute Genomics Platform"/>
            <person name="Cuomo C."/>
            <person name="Earl A."/>
            <person name="Findley K."/>
            <person name="Lee S.C."/>
            <person name="Walker B."/>
            <person name="Young S."/>
            <person name="Zeng Q."/>
            <person name="Gargeya S."/>
            <person name="Fitzgerald M."/>
            <person name="Haas B."/>
            <person name="Abouelleil A."/>
            <person name="Allen A.W."/>
            <person name="Alvarado L."/>
            <person name="Arachchi H.M."/>
            <person name="Berlin A.M."/>
            <person name="Chapman S.B."/>
            <person name="Gainer-Dewar J."/>
            <person name="Goldberg J."/>
            <person name="Griggs A."/>
            <person name="Gujja S."/>
            <person name="Hansen M."/>
            <person name="Howarth C."/>
            <person name="Imamovic A."/>
            <person name="Ireland A."/>
            <person name="Larimer J."/>
            <person name="McCowan C."/>
            <person name="Murphy C."/>
            <person name="Pearson M."/>
            <person name="Poon T.W."/>
            <person name="Priest M."/>
            <person name="Roberts A."/>
            <person name="Saif S."/>
            <person name="Shea T."/>
            <person name="Sisk P."/>
            <person name="Sykes S."/>
            <person name="Wortman J."/>
            <person name="Nusbaum C."/>
            <person name="Birren B."/>
        </authorList>
    </citation>
    <scope>NUCLEOTIDE SEQUENCE [LARGE SCALE GENOMIC DNA]</scope>
    <source>
        <strain evidence="2">1006PhL</strain>
    </source>
</reference>
<evidence type="ECO:0000313" key="2">
    <source>
        <dbReference type="Proteomes" id="UP000014254"/>
    </source>
</evidence>
<dbReference type="Proteomes" id="UP000014254">
    <property type="component" value="Unassembled WGS sequence"/>
</dbReference>
<feature type="non-terminal residue" evidence="1">
    <location>
        <position position="1"/>
    </location>
</feature>
<sequence length="143" mass="16444">FADITCIVCFIHIEIKWYLAVTVALQCNRFKTIFTKNHIGKTNLILDLRKSIGKLHLKITKHIRSVHDIQALPFNSGLNAIKDCPKKKQEKVGLGDDGCIDEFIETAKQSYFQSPYTCSSFDLLKAVAEQYEFLYKVTQTIQW</sequence>
<evidence type="ECO:0000313" key="1">
    <source>
        <dbReference type="EMBL" id="EPB92710.1"/>
    </source>
</evidence>
<accession>S2KJW5</accession>
<proteinExistence type="predicted"/>
<keyword evidence="2" id="KW-1185">Reference proteome</keyword>
<dbReference type="OrthoDB" id="2684236at2759"/>